<dbReference type="InterPro" id="IPR003886">
    <property type="entry name" value="NIDO_dom"/>
</dbReference>
<reference evidence="9 10" key="1">
    <citation type="submission" date="2022-05" db="EMBL/GenBank/DDBJ databases">
        <authorList>
            <consortium name="Genoscope - CEA"/>
            <person name="William W."/>
        </authorList>
    </citation>
    <scope>NUCLEOTIDE SEQUENCE [LARGE SCALE GENOMIC DNA]</scope>
</reference>
<evidence type="ECO:0000313" key="10">
    <source>
        <dbReference type="Proteomes" id="UP001159427"/>
    </source>
</evidence>
<dbReference type="InterPro" id="IPR051495">
    <property type="entry name" value="Epithelial_Barrier/Signaling"/>
</dbReference>
<comment type="subcellular location">
    <subcellularLocation>
        <location evidence="1">Membrane</location>
    </subcellularLocation>
</comment>
<feature type="domain" description="AMOP" evidence="6">
    <location>
        <begin position="81"/>
        <end position="226"/>
    </location>
</feature>
<evidence type="ECO:0000259" key="8">
    <source>
        <dbReference type="PROSITE" id="PS51233"/>
    </source>
</evidence>
<evidence type="ECO:0000256" key="3">
    <source>
        <dbReference type="ARBA" id="ARBA00022989"/>
    </source>
</evidence>
<gene>
    <name evidence="9" type="ORF">PEVE_00024294</name>
</gene>
<comment type="caution">
    <text evidence="9">The sequence shown here is derived from an EMBL/GenBank/DDBJ whole genome shotgun (WGS) entry which is preliminary data.</text>
</comment>
<keyword evidence="3" id="KW-1133">Transmembrane helix</keyword>
<feature type="domain" description="NIDO" evidence="7">
    <location>
        <begin position="1"/>
        <end position="80"/>
    </location>
</feature>
<dbReference type="PROSITE" id="PS50856">
    <property type="entry name" value="AMOP"/>
    <property type="match status" value="1"/>
</dbReference>
<name>A0ABN8SQ45_9CNID</name>
<evidence type="ECO:0000259" key="7">
    <source>
        <dbReference type="PROSITE" id="PS51220"/>
    </source>
</evidence>
<dbReference type="InterPro" id="IPR005533">
    <property type="entry name" value="AMOP_dom"/>
</dbReference>
<dbReference type="Pfam" id="PF06119">
    <property type="entry name" value="NIDO"/>
    <property type="match status" value="1"/>
</dbReference>
<evidence type="ECO:0000256" key="2">
    <source>
        <dbReference type="ARBA" id="ARBA00022692"/>
    </source>
</evidence>
<accession>A0ABN8SQ45</accession>
<protein>
    <submittedName>
        <fullName evidence="9">Uncharacterized protein</fullName>
    </submittedName>
</protein>
<dbReference type="PANTHER" id="PTHR13802:SF52">
    <property type="entry name" value="MUCIN-4"/>
    <property type="match status" value="1"/>
</dbReference>
<organism evidence="9 10">
    <name type="scientific">Porites evermanni</name>
    <dbReference type="NCBI Taxonomy" id="104178"/>
    <lineage>
        <taxon>Eukaryota</taxon>
        <taxon>Metazoa</taxon>
        <taxon>Cnidaria</taxon>
        <taxon>Anthozoa</taxon>
        <taxon>Hexacorallia</taxon>
        <taxon>Scleractinia</taxon>
        <taxon>Fungiina</taxon>
        <taxon>Poritidae</taxon>
        <taxon>Porites</taxon>
    </lineage>
</organism>
<evidence type="ECO:0000313" key="9">
    <source>
        <dbReference type="EMBL" id="CAH3192652.1"/>
    </source>
</evidence>
<keyword evidence="2" id="KW-0812">Transmembrane</keyword>
<keyword evidence="4" id="KW-0472">Membrane</keyword>
<dbReference type="SMART" id="SM00723">
    <property type="entry name" value="AMOP"/>
    <property type="match status" value="1"/>
</dbReference>
<evidence type="ECO:0000259" key="6">
    <source>
        <dbReference type="PROSITE" id="PS50856"/>
    </source>
</evidence>
<dbReference type="Proteomes" id="UP001159427">
    <property type="component" value="Unassembled WGS sequence"/>
</dbReference>
<dbReference type="InterPro" id="IPR001846">
    <property type="entry name" value="VWF_type-D"/>
</dbReference>
<feature type="non-terminal residue" evidence="9">
    <location>
        <position position="304"/>
    </location>
</feature>
<sequence length="304" mass="35263">RNTFQAVIITDWGNTFLMYNYPSGGIEWTVNAPVSKYAEWTDVYGIPVAGWSAEGIHNHNLKENGNTGTLGRYFWRIENQERDSDIKKCIDWITFQDDVKFRSWYDQQFRSQSSNQRLACPCTIWQALLDRGRFFLDRSYSSSNFCFRSRGSRIFFHIIDDIGFAFFRIRQLCCFSDLGFLITGPPDGSHVIAERLCSVREDTTDKDAKTFCCADRDLCNEYYFYRPSDDCFFYRPPSRRWFWGDPHFKTLDGGNYTFNGLGEYVMIDAQDGVFQLQARTHLAKRNSTTATIFSAGAAKEENTS</sequence>
<evidence type="ECO:0000256" key="4">
    <source>
        <dbReference type="ARBA" id="ARBA00023136"/>
    </source>
</evidence>
<dbReference type="PROSITE" id="PS51233">
    <property type="entry name" value="VWFD"/>
    <property type="match status" value="1"/>
</dbReference>
<proteinExistence type="predicted"/>
<dbReference type="Pfam" id="PF00094">
    <property type="entry name" value="VWD"/>
    <property type="match status" value="1"/>
</dbReference>
<dbReference type="PROSITE" id="PS51220">
    <property type="entry name" value="NIDO"/>
    <property type="match status" value="1"/>
</dbReference>
<keyword evidence="10" id="KW-1185">Reference proteome</keyword>
<dbReference type="Pfam" id="PF03782">
    <property type="entry name" value="AMOP"/>
    <property type="match status" value="1"/>
</dbReference>
<dbReference type="EMBL" id="CALNXI010003246">
    <property type="protein sequence ID" value="CAH3192652.1"/>
    <property type="molecule type" value="Genomic_DNA"/>
</dbReference>
<feature type="domain" description="VWFD" evidence="8">
    <location>
        <begin position="238"/>
        <end position="304"/>
    </location>
</feature>
<evidence type="ECO:0000256" key="5">
    <source>
        <dbReference type="ARBA" id="ARBA00023157"/>
    </source>
</evidence>
<feature type="non-terminal residue" evidence="9">
    <location>
        <position position="1"/>
    </location>
</feature>
<keyword evidence="5" id="KW-1015">Disulfide bond</keyword>
<dbReference type="PANTHER" id="PTHR13802">
    <property type="entry name" value="MUCIN 4-RELATED"/>
    <property type="match status" value="1"/>
</dbReference>
<evidence type="ECO:0000256" key="1">
    <source>
        <dbReference type="ARBA" id="ARBA00004370"/>
    </source>
</evidence>